<dbReference type="Pfam" id="PF00931">
    <property type="entry name" value="NB-ARC"/>
    <property type="match status" value="1"/>
</dbReference>
<feature type="domain" description="NB-ARC" evidence="7">
    <location>
        <begin position="172"/>
        <end position="344"/>
    </location>
</feature>
<dbReference type="GO" id="GO:0005524">
    <property type="term" value="F:ATP binding"/>
    <property type="evidence" value="ECO:0007669"/>
    <property type="project" value="UniProtKB-KW"/>
</dbReference>
<evidence type="ECO:0000313" key="12">
    <source>
        <dbReference type="Proteomes" id="UP000233837"/>
    </source>
</evidence>
<dbReference type="Gene3D" id="1.20.5.4130">
    <property type="match status" value="1"/>
</dbReference>
<keyword evidence="6" id="KW-0067">ATP-binding</keyword>
<keyword evidence="2" id="KW-0433">Leucine-rich repeat</keyword>
<dbReference type="SUPFAM" id="SSF52540">
    <property type="entry name" value="P-loop containing nucleoside triphosphate hydrolases"/>
    <property type="match status" value="1"/>
</dbReference>
<dbReference type="GO" id="GO:0043531">
    <property type="term" value="F:ADP binding"/>
    <property type="evidence" value="ECO:0007669"/>
    <property type="project" value="InterPro"/>
</dbReference>
<dbReference type="Gene3D" id="1.10.10.10">
    <property type="entry name" value="Winged helix-like DNA-binding domain superfamily/Winged helix DNA-binding domain"/>
    <property type="match status" value="1"/>
</dbReference>
<evidence type="ECO:0000259" key="9">
    <source>
        <dbReference type="Pfam" id="PF23559"/>
    </source>
</evidence>
<reference evidence="11 12" key="1">
    <citation type="journal article" date="2016" name="Sci. Rep.">
        <title>The Dendrobium catenatum Lindl. genome sequence provides insights into polysaccharide synthase, floral development and adaptive evolution.</title>
        <authorList>
            <person name="Zhang G.Q."/>
            <person name="Xu Q."/>
            <person name="Bian C."/>
            <person name="Tsai W.C."/>
            <person name="Yeh C.M."/>
            <person name="Liu K.W."/>
            <person name="Yoshida K."/>
            <person name="Zhang L.S."/>
            <person name="Chang S.B."/>
            <person name="Chen F."/>
            <person name="Shi Y."/>
            <person name="Su Y.Y."/>
            <person name="Zhang Y.Q."/>
            <person name="Chen L.J."/>
            <person name="Yin Y."/>
            <person name="Lin M."/>
            <person name="Huang H."/>
            <person name="Deng H."/>
            <person name="Wang Z.W."/>
            <person name="Zhu S.L."/>
            <person name="Zhao X."/>
            <person name="Deng C."/>
            <person name="Niu S.C."/>
            <person name="Huang J."/>
            <person name="Wang M."/>
            <person name="Liu G.H."/>
            <person name="Yang H.J."/>
            <person name="Xiao X.J."/>
            <person name="Hsiao Y.Y."/>
            <person name="Wu W.L."/>
            <person name="Chen Y.Y."/>
            <person name="Mitsuda N."/>
            <person name="Ohme-Takagi M."/>
            <person name="Luo Y.B."/>
            <person name="Van de Peer Y."/>
            <person name="Liu Z.J."/>
        </authorList>
    </citation>
    <scope>NUCLEOTIDE SEQUENCE [LARGE SCALE GENOMIC DNA]</scope>
    <source>
        <tissue evidence="11">The whole plant</tissue>
    </source>
</reference>
<keyword evidence="4" id="KW-0547">Nucleotide-binding</keyword>
<protein>
    <submittedName>
        <fullName evidence="11">Disease resistance protein RGA3</fullName>
    </submittedName>
</protein>
<dbReference type="EMBL" id="KZ502486">
    <property type="protein sequence ID" value="PKU77716.1"/>
    <property type="molecule type" value="Genomic_DNA"/>
</dbReference>
<dbReference type="PANTHER" id="PTHR36766">
    <property type="entry name" value="PLANT BROAD-SPECTRUM MILDEW RESISTANCE PROTEIN RPW8"/>
    <property type="match status" value="1"/>
</dbReference>
<dbReference type="Gene3D" id="3.40.50.300">
    <property type="entry name" value="P-loop containing nucleotide triphosphate hydrolases"/>
    <property type="match status" value="1"/>
</dbReference>
<dbReference type="GO" id="GO:0042742">
    <property type="term" value="P:defense response to bacterium"/>
    <property type="evidence" value="ECO:0007669"/>
    <property type="project" value="UniProtKB-ARBA"/>
</dbReference>
<evidence type="ECO:0000256" key="3">
    <source>
        <dbReference type="ARBA" id="ARBA00022737"/>
    </source>
</evidence>
<dbReference type="PANTHER" id="PTHR36766:SF70">
    <property type="entry name" value="DISEASE RESISTANCE PROTEIN RGA4"/>
    <property type="match status" value="1"/>
</dbReference>
<evidence type="ECO:0000256" key="6">
    <source>
        <dbReference type="ARBA" id="ARBA00022840"/>
    </source>
</evidence>
<dbReference type="Gene3D" id="1.10.8.430">
    <property type="entry name" value="Helical domain of apoptotic protease-activating factors"/>
    <property type="match status" value="1"/>
</dbReference>
<dbReference type="FunFam" id="1.10.10.10:FF:000322">
    <property type="entry name" value="Probable disease resistance protein At1g63360"/>
    <property type="match status" value="1"/>
</dbReference>
<dbReference type="InterPro" id="IPR002182">
    <property type="entry name" value="NB-ARC"/>
</dbReference>
<dbReference type="InterPro" id="IPR042197">
    <property type="entry name" value="Apaf_helical"/>
</dbReference>
<dbReference type="InterPro" id="IPR058922">
    <property type="entry name" value="WHD_DRP"/>
</dbReference>
<dbReference type="Proteomes" id="UP000233837">
    <property type="component" value="Unassembled WGS sequence"/>
</dbReference>
<evidence type="ECO:0000256" key="1">
    <source>
        <dbReference type="ARBA" id="ARBA00008894"/>
    </source>
</evidence>
<dbReference type="InterPro" id="IPR038005">
    <property type="entry name" value="RX-like_CC"/>
</dbReference>
<dbReference type="Pfam" id="PF25019">
    <property type="entry name" value="LRR_R13L1-DRL21"/>
    <property type="match status" value="1"/>
</dbReference>
<evidence type="ECO:0000259" key="7">
    <source>
        <dbReference type="Pfam" id="PF00931"/>
    </source>
</evidence>
<sequence length="1134" mass="130265">MAGEFILSAFLPVILDKLISPAIQQVGAAFGTDEKLQKLKRILESIQSVLVDAEGRQNSETSIKNWLSDLTDLAYEAEDVLEVFDFEAQRKRRSRIQDNNMRRKVFFYFSFYKPIMTRFSLCRRLNHIIEKVEAIADEIHKFNFQLNKEVRISFGRPQTHSYVDKENIIGREEDKEDIVSFLINHDGCNNRKIAVLPIVAMGGMGKTTLSQLVYSDRRVEHHFQLFIWVCVSDADFDDIRLVRLIIEAATKEECRLSNMELLQYRLREIITGKRYLIVLDDVWNENPIQWKRLMTLLDCGGEGSTVVVSTRSMVAAKMMATHTIHILKQLHEEDSWELFKRRAFGDGAEETGSLVKISKDIIKCCGGLPLAIDALGSMLRLKNDEEEWKAVLNSDIWKMQVAKDNILPALKVSYNYLPSHLKRCFAFCAIYPKAYEMEKETLIQLWMANGYIPYHEKGDLEAMGREIFDELVWRSFFQNVKEVRSNYRQDNSYGYRSIVTCKMHDLMHDLAQSIMGKECLNFAHAHAPKWEDIPSTTRHLLIPSFPELTSPRSSPILPTIRTIIGSNKYFLEQELPSKYPSMLKSLRVLSSEVKLFNKTMSVRHLRHLRLLDLSFSYIMELPEGICSLYNLQTLKLSGCEMLKKLPENLTDLVNLRRLYIDGCYNLVHMPKGMGRLKLLHTLTMYIVSAQVGRGLEQLRDLNLGGTLELYGIDKVSNVIDAKDADLSSKINLHSIKLSWKGADSLEVFEALKPHDGLRMLEVWNYGGQKFPKWMNVPKQLENLVQIRLHDCGKCKELPPLGKLPFLEMLELFHMDDVKHFINKITWCDGELNTTLFPLLKELQMIHMENLEDWWEVDESNAQVITNRQFFPSLMTLVIYNCKKLTTIPTIPSLQFLRLGFCSPNLADLFSFTLNEGPRLPRLQEHCICECQSLVHLPACFPSIRSLKIKDCKRLKSLSGPGSLTKLQELVLRGCDDLTSLPQGMESLTTLYIFKCNKLVFLPEDLTKLDSLVLESCDSLVFLPQGMEGLTNLKISKCKRLASLPEGLIKLRNLNLDGCEGLMSLPEGVECFTELQYLTISECNKLRSLPKALQQQLPRLSGLRINGHDELIRPFQLGGDYWHLVESIPYYTITT</sequence>
<dbReference type="Gene3D" id="3.80.10.10">
    <property type="entry name" value="Ribonuclease Inhibitor"/>
    <property type="match status" value="3"/>
</dbReference>
<feature type="domain" description="Disease resistance protein winged helix" evidence="9">
    <location>
        <begin position="430"/>
        <end position="511"/>
    </location>
</feature>
<evidence type="ECO:0000256" key="2">
    <source>
        <dbReference type="ARBA" id="ARBA00022614"/>
    </source>
</evidence>
<dbReference type="GO" id="GO:0002758">
    <property type="term" value="P:innate immune response-activating signaling pathway"/>
    <property type="evidence" value="ECO:0007669"/>
    <property type="project" value="UniProtKB-ARBA"/>
</dbReference>
<dbReference type="Pfam" id="PF18052">
    <property type="entry name" value="Rx_N"/>
    <property type="match status" value="1"/>
</dbReference>
<reference evidence="11 12" key="2">
    <citation type="journal article" date="2017" name="Nature">
        <title>The Apostasia genome and the evolution of orchids.</title>
        <authorList>
            <person name="Zhang G.Q."/>
            <person name="Liu K.W."/>
            <person name="Li Z."/>
            <person name="Lohaus R."/>
            <person name="Hsiao Y.Y."/>
            <person name="Niu S.C."/>
            <person name="Wang J.Y."/>
            <person name="Lin Y.C."/>
            <person name="Xu Q."/>
            <person name="Chen L.J."/>
            <person name="Yoshida K."/>
            <person name="Fujiwara S."/>
            <person name="Wang Z.W."/>
            <person name="Zhang Y.Q."/>
            <person name="Mitsuda N."/>
            <person name="Wang M."/>
            <person name="Liu G.H."/>
            <person name="Pecoraro L."/>
            <person name="Huang H.X."/>
            <person name="Xiao X.J."/>
            <person name="Lin M."/>
            <person name="Wu X.Y."/>
            <person name="Wu W.L."/>
            <person name="Chen Y.Y."/>
            <person name="Chang S.B."/>
            <person name="Sakamoto S."/>
            <person name="Ohme-Takagi M."/>
            <person name="Yagi M."/>
            <person name="Zeng S.J."/>
            <person name="Shen C.Y."/>
            <person name="Yeh C.M."/>
            <person name="Luo Y.B."/>
            <person name="Tsai W.C."/>
            <person name="Van de Peer Y."/>
            <person name="Liu Z.J."/>
        </authorList>
    </citation>
    <scope>NUCLEOTIDE SEQUENCE [LARGE SCALE GENOMIC DNA]</scope>
    <source>
        <tissue evidence="11">The whole plant</tissue>
    </source>
</reference>
<dbReference type="InterPro" id="IPR036388">
    <property type="entry name" value="WH-like_DNA-bd_sf"/>
</dbReference>
<evidence type="ECO:0000259" key="10">
    <source>
        <dbReference type="Pfam" id="PF25019"/>
    </source>
</evidence>
<dbReference type="PRINTS" id="PR00364">
    <property type="entry name" value="DISEASERSIST"/>
</dbReference>
<dbReference type="Pfam" id="PF23559">
    <property type="entry name" value="WHD_DRP"/>
    <property type="match status" value="1"/>
</dbReference>
<name>A0A2I0WQ03_9ASPA</name>
<feature type="domain" description="R13L1/DRL21-like LRR repeat region" evidence="10">
    <location>
        <begin position="695"/>
        <end position="814"/>
    </location>
</feature>
<dbReference type="SUPFAM" id="SSF52058">
    <property type="entry name" value="L domain-like"/>
    <property type="match status" value="2"/>
</dbReference>
<comment type="similarity">
    <text evidence="1">Belongs to the disease resistance NB-LRR family.</text>
</comment>
<organism evidence="11 12">
    <name type="scientific">Dendrobium catenatum</name>
    <dbReference type="NCBI Taxonomy" id="906689"/>
    <lineage>
        <taxon>Eukaryota</taxon>
        <taxon>Viridiplantae</taxon>
        <taxon>Streptophyta</taxon>
        <taxon>Embryophyta</taxon>
        <taxon>Tracheophyta</taxon>
        <taxon>Spermatophyta</taxon>
        <taxon>Magnoliopsida</taxon>
        <taxon>Liliopsida</taxon>
        <taxon>Asparagales</taxon>
        <taxon>Orchidaceae</taxon>
        <taxon>Epidendroideae</taxon>
        <taxon>Malaxideae</taxon>
        <taxon>Dendrobiinae</taxon>
        <taxon>Dendrobium</taxon>
    </lineage>
</organism>
<gene>
    <name evidence="11" type="primary">RGA3</name>
    <name evidence="11" type="ORF">MA16_Dca005548</name>
</gene>
<dbReference type="AlphaFoldDB" id="A0A2I0WQ03"/>
<evidence type="ECO:0000259" key="8">
    <source>
        <dbReference type="Pfam" id="PF18052"/>
    </source>
</evidence>
<dbReference type="InterPro" id="IPR027417">
    <property type="entry name" value="P-loop_NTPase"/>
</dbReference>
<dbReference type="GO" id="GO:0009626">
    <property type="term" value="P:plant-type hypersensitive response"/>
    <property type="evidence" value="ECO:0007669"/>
    <property type="project" value="UniProtKB-ARBA"/>
</dbReference>
<evidence type="ECO:0000256" key="4">
    <source>
        <dbReference type="ARBA" id="ARBA00022741"/>
    </source>
</evidence>
<keyword evidence="12" id="KW-1185">Reference proteome</keyword>
<keyword evidence="5" id="KW-0611">Plant defense</keyword>
<dbReference type="InterPro" id="IPR041118">
    <property type="entry name" value="Rx_N"/>
</dbReference>
<dbReference type="InterPro" id="IPR032675">
    <property type="entry name" value="LRR_dom_sf"/>
</dbReference>
<evidence type="ECO:0000313" key="11">
    <source>
        <dbReference type="EMBL" id="PKU77716.1"/>
    </source>
</evidence>
<keyword evidence="3" id="KW-0677">Repeat</keyword>
<accession>A0A2I0WQ03</accession>
<proteinExistence type="inferred from homology"/>
<feature type="domain" description="Disease resistance N-terminal" evidence="8">
    <location>
        <begin position="12"/>
        <end position="95"/>
    </location>
</feature>
<dbReference type="CDD" id="cd14798">
    <property type="entry name" value="RX-CC_like"/>
    <property type="match status" value="1"/>
</dbReference>
<evidence type="ECO:0000256" key="5">
    <source>
        <dbReference type="ARBA" id="ARBA00022821"/>
    </source>
</evidence>
<dbReference type="InterPro" id="IPR056789">
    <property type="entry name" value="LRR_R13L1-DRL21"/>
</dbReference>
<dbReference type="OrthoDB" id="600820at2759"/>